<evidence type="ECO:0000259" key="7">
    <source>
        <dbReference type="PROSITE" id="PS51158"/>
    </source>
</evidence>
<dbReference type="Pfam" id="PF25106">
    <property type="entry name" value="VWA_4"/>
    <property type="match status" value="1"/>
</dbReference>
<dbReference type="InterPro" id="IPR052969">
    <property type="entry name" value="Thr-specific_kinase-like"/>
</dbReference>
<dbReference type="EMBL" id="CAJNOE010001140">
    <property type="protein sequence ID" value="CAF1392458.1"/>
    <property type="molecule type" value="Genomic_DNA"/>
</dbReference>
<dbReference type="EMBL" id="CAJOBB010003092">
    <property type="protein sequence ID" value="CAF4019888.1"/>
    <property type="molecule type" value="Genomic_DNA"/>
</dbReference>
<dbReference type="PROSITE" id="PS51158">
    <property type="entry name" value="ALPHA_KINASE"/>
    <property type="match status" value="1"/>
</dbReference>
<gene>
    <name evidence="8" type="ORF">IZO911_LOCUS39034</name>
    <name evidence="9" type="ORF">KXQ929_LOCUS29611</name>
</gene>
<reference evidence="8" key="1">
    <citation type="submission" date="2021-02" db="EMBL/GenBank/DDBJ databases">
        <authorList>
            <person name="Nowell W R."/>
        </authorList>
    </citation>
    <scope>NUCLEOTIDE SEQUENCE</scope>
</reference>
<proteinExistence type="predicted"/>
<evidence type="ECO:0000256" key="2">
    <source>
        <dbReference type="ARBA" id="ARBA00022525"/>
    </source>
</evidence>
<dbReference type="InterPro" id="IPR002035">
    <property type="entry name" value="VWF_A"/>
</dbReference>
<accession>A0A815K912</accession>
<dbReference type="PANTHER" id="PTHR47763:SF4">
    <property type="entry name" value="ALPHA-PROTEIN KINASE VWKA"/>
    <property type="match status" value="1"/>
</dbReference>
<dbReference type="Proteomes" id="UP000663868">
    <property type="component" value="Unassembled WGS sequence"/>
</dbReference>
<comment type="subcellular location">
    <subcellularLocation>
        <location evidence="1">Secreted</location>
    </subcellularLocation>
</comment>
<dbReference type="Gene3D" id="3.20.200.10">
    <property type="entry name" value="MHCK/EF2 kinase"/>
    <property type="match status" value="1"/>
</dbReference>
<dbReference type="InterPro" id="IPR036465">
    <property type="entry name" value="vWFA_dom_sf"/>
</dbReference>
<dbReference type="SMART" id="SM00811">
    <property type="entry name" value="Alpha_kinase"/>
    <property type="match status" value="1"/>
</dbReference>
<dbReference type="InterPro" id="IPR011009">
    <property type="entry name" value="Kinase-like_dom_sf"/>
</dbReference>
<evidence type="ECO:0000313" key="8">
    <source>
        <dbReference type="EMBL" id="CAF1392458.1"/>
    </source>
</evidence>
<dbReference type="SMART" id="SM00327">
    <property type="entry name" value="VWA"/>
    <property type="match status" value="1"/>
</dbReference>
<evidence type="ECO:0000256" key="5">
    <source>
        <dbReference type="ARBA" id="ARBA00022729"/>
    </source>
</evidence>
<keyword evidence="2" id="KW-0964">Secreted</keyword>
<keyword evidence="6" id="KW-0418">Kinase</keyword>
<dbReference type="Proteomes" id="UP000663860">
    <property type="component" value="Unassembled WGS sequence"/>
</dbReference>
<dbReference type="InterPro" id="IPR056861">
    <property type="entry name" value="HMCN1-like_VWA"/>
</dbReference>
<dbReference type="GO" id="GO:0005524">
    <property type="term" value="F:ATP binding"/>
    <property type="evidence" value="ECO:0007669"/>
    <property type="project" value="InterPro"/>
</dbReference>
<dbReference type="Pfam" id="PF02816">
    <property type="entry name" value="Alpha_kinase"/>
    <property type="match status" value="1"/>
</dbReference>
<dbReference type="Gene3D" id="3.30.200.20">
    <property type="entry name" value="Phosphorylase Kinase, domain 1"/>
    <property type="match status" value="1"/>
</dbReference>
<sequence length="640" mass="72959">MTLCFGQTGSPPVPDTVDSIRLKIRKQHPSVSFVDSSPTSLSIQSNKDVCDLNIDELDAEFNKLTLDIKNNMRDLRADPSNASKKQTILATKERMNKIKDWTSKLNTEDGRRLLDENQKDIDKRRYEIDQVLKVVKAQSSVDVCFMMDCTGSMTQYIASAKNTIDNLTKTISALFKTSPRLAFVGYRDFIDGADKLIRLDFTADVSIFQNFLNAISATGGDDTCEDVFGGIQAIGGLEWSSSNRILVHVCDAPCHGRNYYDEAKLKSGFSWDKYPDGDPEKRDVYKLLLDIKRQNVQYFSVQLNGDTEKMFAEFQLIYGPILQLDVKKPDDLMKAVSKTVTQTIMTTINNTMSTFKTTEKRKKYNLSNEKPNWNILNVYPVTITEFILPKTLAALFHPLFIGTGQGRMQIASKPFAQGSLRYAYYGQLFYDASPAVPVVYKELISADTRYNSFTAYKQHLEIHVIAQFLAELFNQAQKKVIRNVIEIVYADADIVQQEEDPTKIYQVERRLHQPMQKWNNNCGGVHTVDYSTVLQAFSHWTHHETAGRIMVVDLQGVKSLIDKKYLLTDPAIHFEDIRRYREARTNLGVKGMKEFFRTHVCSAVCQRLGLEKVKNEVDENIANELYRPGGITKIIEDEEY</sequence>
<dbReference type="AlphaFoldDB" id="A0A815K912"/>
<dbReference type="GO" id="GO:0004674">
    <property type="term" value="F:protein serine/threonine kinase activity"/>
    <property type="evidence" value="ECO:0007669"/>
    <property type="project" value="UniProtKB-KW"/>
</dbReference>
<keyword evidence="4" id="KW-0808">Transferase</keyword>
<evidence type="ECO:0000256" key="1">
    <source>
        <dbReference type="ARBA" id="ARBA00004613"/>
    </source>
</evidence>
<organism evidence="8 10">
    <name type="scientific">Adineta steineri</name>
    <dbReference type="NCBI Taxonomy" id="433720"/>
    <lineage>
        <taxon>Eukaryota</taxon>
        <taxon>Metazoa</taxon>
        <taxon>Spiralia</taxon>
        <taxon>Gnathifera</taxon>
        <taxon>Rotifera</taxon>
        <taxon>Eurotatoria</taxon>
        <taxon>Bdelloidea</taxon>
        <taxon>Adinetida</taxon>
        <taxon>Adinetidae</taxon>
        <taxon>Adineta</taxon>
    </lineage>
</organism>
<evidence type="ECO:0000313" key="9">
    <source>
        <dbReference type="EMBL" id="CAF4019888.1"/>
    </source>
</evidence>
<evidence type="ECO:0000256" key="3">
    <source>
        <dbReference type="ARBA" id="ARBA00022527"/>
    </source>
</evidence>
<dbReference type="PANTHER" id="PTHR47763">
    <property type="entry name" value="ALPHA-PROTEIN KINASE VWKA"/>
    <property type="match status" value="1"/>
</dbReference>
<evidence type="ECO:0000256" key="4">
    <source>
        <dbReference type="ARBA" id="ARBA00022679"/>
    </source>
</evidence>
<dbReference type="CDD" id="cd00198">
    <property type="entry name" value="vWFA"/>
    <property type="match status" value="1"/>
</dbReference>
<dbReference type="SUPFAM" id="SSF53300">
    <property type="entry name" value="vWA-like"/>
    <property type="match status" value="1"/>
</dbReference>
<dbReference type="SUPFAM" id="SSF56112">
    <property type="entry name" value="Protein kinase-like (PK-like)"/>
    <property type="match status" value="1"/>
</dbReference>
<evidence type="ECO:0000256" key="6">
    <source>
        <dbReference type="ARBA" id="ARBA00022777"/>
    </source>
</evidence>
<feature type="domain" description="Alpha-type protein kinase" evidence="7">
    <location>
        <begin position="365"/>
        <end position="613"/>
    </location>
</feature>
<name>A0A815K912_9BILA</name>
<dbReference type="InterPro" id="IPR004166">
    <property type="entry name" value="a-kinase_dom"/>
</dbReference>
<keyword evidence="3" id="KW-0723">Serine/threonine-protein kinase</keyword>
<evidence type="ECO:0000313" key="10">
    <source>
        <dbReference type="Proteomes" id="UP000663860"/>
    </source>
</evidence>
<keyword evidence="5" id="KW-0732">Signal</keyword>
<protein>
    <recommendedName>
        <fullName evidence="7">Alpha-type protein kinase domain-containing protein</fullName>
    </recommendedName>
</protein>
<comment type="caution">
    <text evidence="8">The sequence shown here is derived from an EMBL/GenBank/DDBJ whole genome shotgun (WGS) entry which is preliminary data.</text>
</comment>
<dbReference type="Gene3D" id="3.40.50.410">
    <property type="entry name" value="von Willebrand factor, type A domain"/>
    <property type="match status" value="1"/>
</dbReference>